<keyword evidence="3" id="KW-1185">Reference proteome</keyword>
<name>A0A164WZG5_9AGAM</name>
<feature type="compositionally biased region" description="Basic and acidic residues" evidence="1">
    <location>
        <begin position="133"/>
        <end position="151"/>
    </location>
</feature>
<evidence type="ECO:0000313" key="3">
    <source>
        <dbReference type="Proteomes" id="UP000076722"/>
    </source>
</evidence>
<evidence type="ECO:0000313" key="2">
    <source>
        <dbReference type="EMBL" id="KZS95503.1"/>
    </source>
</evidence>
<dbReference type="AlphaFoldDB" id="A0A164WZG5"/>
<sequence>MPGLPFGTAVQFAVAYTLSFSQIAFVAQRNETLLVFFLSPMAHNNPAPFVCPNCGLHRTCPQCQLERFTRVSYGPSNTPSSGPYFDPLRGPVAFPDSPVASPALGLSGLPGIPTHGLVMHGTHAGTSNGTHSGRREAQKATESRAQKKKSDALKQIKALMESIKQYDRDNVPLAILHMDTRGSADATMMACELIRCWSEEIRKLRQELDELEGTSPRQN</sequence>
<gene>
    <name evidence="2" type="ORF">SISNIDRAFT_483732</name>
</gene>
<dbReference type="EMBL" id="KV419401">
    <property type="protein sequence ID" value="KZS95503.1"/>
    <property type="molecule type" value="Genomic_DNA"/>
</dbReference>
<evidence type="ECO:0000256" key="1">
    <source>
        <dbReference type="SAM" id="MobiDB-lite"/>
    </source>
</evidence>
<protein>
    <submittedName>
        <fullName evidence="2">Uncharacterized protein</fullName>
    </submittedName>
</protein>
<feature type="region of interest" description="Disordered" evidence="1">
    <location>
        <begin position="122"/>
        <end position="151"/>
    </location>
</feature>
<accession>A0A164WZG5</accession>
<organism evidence="2 3">
    <name type="scientific">Sistotremastrum niveocremeum HHB9708</name>
    <dbReference type="NCBI Taxonomy" id="1314777"/>
    <lineage>
        <taxon>Eukaryota</taxon>
        <taxon>Fungi</taxon>
        <taxon>Dikarya</taxon>
        <taxon>Basidiomycota</taxon>
        <taxon>Agaricomycotina</taxon>
        <taxon>Agaricomycetes</taxon>
        <taxon>Sistotremastrales</taxon>
        <taxon>Sistotremastraceae</taxon>
        <taxon>Sertulicium</taxon>
        <taxon>Sertulicium niveocremeum</taxon>
    </lineage>
</organism>
<reference evidence="2 3" key="1">
    <citation type="journal article" date="2016" name="Mol. Biol. Evol.">
        <title>Comparative Genomics of Early-Diverging Mushroom-Forming Fungi Provides Insights into the Origins of Lignocellulose Decay Capabilities.</title>
        <authorList>
            <person name="Nagy L.G."/>
            <person name="Riley R."/>
            <person name="Tritt A."/>
            <person name="Adam C."/>
            <person name="Daum C."/>
            <person name="Floudas D."/>
            <person name="Sun H."/>
            <person name="Yadav J.S."/>
            <person name="Pangilinan J."/>
            <person name="Larsson K.H."/>
            <person name="Matsuura K."/>
            <person name="Barry K."/>
            <person name="Labutti K."/>
            <person name="Kuo R."/>
            <person name="Ohm R.A."/>
            <person name="Bhattacharya S.S."/>
            <person name="Shirouzu T."/>
            <person name="Yoshinaga Y."/>
            <person name="Martin F.M."/>
            <person name="Grigoriev I.V."/>
            <person name="Hibbett D.S."/>
        </authorList>
    </citation>
    <scope>NUCLEOTIDE SEQUENCE [LARGE SCALE GENOMIC DNA]</scope>
    <source>
        <strain evidence="2 3">HHB9708</strain>
    </source>
</reference>
<proteinExistence type="predicted"/>
<dbReference type="Proteomes" id="UP000076722">
    <property type="component" value="Unassembled WGS sequence"/>
</dbReference>